<dbReference type="Proteomes" id="UP000298030">
    <property type="component" value="Unassembled WGS sequence"/>
</dbReference>
<name>A0A4Y7R6Y7_COPMI</name>
<protein>
    <submittedName>
        <fullName evidence="1">Uncharacterized protein</fullName>
    </submittedName>
</protein>
<dbReference type="EMBL" id="QPFP01000623">
    <property type="protein sequence ID" value="TEB04502.1"/>
    <property type="molecule type" value="Genomic_DNA"/>
</dbReference>
<evidence type="ECO:0000313" key="1">
    <source>
        <dbReference type="EMBL" id="TEB04502.1"/>
    </source>
</evidence>
<organism evidence="1 2">
    <name type="scientific">Coprinellus micaceus</name>
    <name type="common">Glistening ink-cap mushroom</name>
    <name type="synonym">Coprinus micaceus</name>
    <dbReference type="NCBI Taxonomy" id="71717"/>
    <lineage>
        <taxon>Eukaryota</taxon>
        <taxon>Fungi</taxon>
        <taxon>Dikarya</taxon>
        <taxon>Basidiomycota</taxon>
        <taxon>Agaricomycotina</taxon>
        <taxon>Agaricomycetes</taxon>
        <taxon>Agaricomycetidae</taxon>
        <taxon>Agaricales</taxon>
        <taxon>Agaricineae</taxon>
        <taxon>Psathyrellaceae</taxon>
        <taxon>Coprinellus</taxon>
    </lineage>
</organism>
<comment type="caution">
    <text evidence="1">The sequence shown here is derived from an EMBL/GenBank/DDBJ whole genome shotgun (WGS) entry which is preliminary data.</text>
</comment>
<evidence type="ECO:0000313" key="2">
    <source>
        <dbReference type="Proteomes" id="UP000298030"/>
    </source>
</evidence>
<gene>
    <name evidence="1" type="ORF">FA13DRAFT_1283133</name>
</gene>
<keyword evidence="2" id="KW-1185">Reference proteome</keyword>
<sequence>MRFHPFRKQATSSYVIFAKRGRLSKYRSLPQFRLKWVGRKLYGNDRRSRTRSNLYVIKAPRNRLSALAQPWQPLDIIAPFAGQYWFWLRRPSSLR</sequence>
<dbReference type="AlphaFoldDB" id="A0A4Y7R6Y7"/>
<reference evidence="1 2" key="1">
    <citation type="journal article" date="2019" name="Nat. Ecol. Evol.">
        <title>Megaphylogeny resolves global patterns of mushroom evolution.</title>
        <authorList>
            <person name="Varga T."/>
            <person name="Krizsan K."/>
            <person name="Foldi C."/>
            <person name="Dima B."/>
            <person name="Sanchez-Garcia M."/>
            <person name="Sanchez-Ramirez S."/>
            <person name="Szollosi G.J."/>
            <person name="Szarkandi J.G."/>
            <person name="Papp V."/>
            <person name="Albert L."/>
            <person name="Andreopoulos W."/>
            <person name="Angelini C."/>
            <person name="Antonin V."/>
            <person name="Barry K.W."/>
            <person name="Bougher N.L."/>
            <person name="Buchanan P."/>
            <person name="Buyck B."/>
            <person name="Bense V."/>
            <person name="Catcheside P."/>
            <person name="Chovatia M."/>
            <person name="Cooper J."/>
            <person name="Damon W."/>
            <person name="Desjardin D."/>
            <person name="Finy P."/>
            <person name="Geml J."/>
            <person name="Haridas S."/>
            <person name="Hughes K."/>
            <person name="Justo A."/>
            <person name="Karasinski D."/>
            <person name="Kautmanova I."/>
            <person name="Kiss B."/>
            <person name="Kocsube S."/>
            <person name="Kotiranta H."/>
            <person name="LaButti K.M."/>
            <person name="Lechner B.E."/>
            <person name="Liimatainen K."/>
            <person name="Lipzen A."/>
            <person name="Lukacs Z."/>
            <person name="Mihaltcheva S."/>
            <person name="Morgado L.N."/>
            <person name="Niskanen T."/>
            <person name="Noordeloos M.E."/>
            <person name="Ohm R.A."/>
            <person name="Ortiz-Santana B."/>
            <person name="Ovrebo C."/>
            <person name="Racz N."/>
            <person name="Riley R."/>
            <person name="Savchenko A."/>
            <person name="Shiryaev A."/>
            <person name="Soop K."/>
            <person name="Spirin V."/>
            <person name="Szebenyi C."/>
            <person name="Tomsovsky M."/>
            <person name="Tulloss R.E."/>
            <person name="Uehling J."/>
            <person name="Grigoriev I.V."/>
            <person name="Vagvolgyi C."/>
            <person name="Papp T."/>
            <person name="Martin F.M."/>
            <person name="Miettinen O."/>
            <person name="Hibbett D.S."/>
            <person name="Nagy L.G."/>
        </authorList>
    </citation>
    <scope>NUCLEOTIDE SEQUENCE [LARGE SCALE GENOMIC DNA]</scope>
    <source>
        <strain evidence="1 2">FP101781</strain>
    </source>
</reference>
<proteinExistence type="predicted"/>
<accession>A0A4Y7R6Y7</accession>